<dbReference type="Gene3D" id="3.30.530.20">
    <property type="match status" value="1"/>
</dbReference>
<dbReference type="InterPro" id="IPR023393">
    <property type="entry name" value="START-like_dom_sf"/>
</dbReference>
<accession>R4V0L3</accession>
<evidence type="ECO:0000259" key="1">
    <source>
        <dbReference type="Pfam" id="PF02121"/>
    </source>
</evidence>
<protein>
    <submittedName>
        <fullName evidence="2">Phosphatidylinositol transfer protein</fullName>
    </submittedName>
</protein>
<dbReference type="PANTHER" id="PTHR10658:SF11">
    <property type="entry name" value="VIBRATOR, ISOFORM B"/>
    <property type="match status" value="1"/>
</dbReference>
<proteinExistence type="evidence at transcript level"/>
<dbReference type="EMBL" id="KC632338">
    <property type="protein sequence ID" value="AGM32152.1"/>
    <property type="molecule type" value="mRNA"/>
</dbReference>
<dbReference type="InterPro" id="IPR055261">
    <property type="entry name" value="PI_transfer_N"/>
</dbReference>
<dbReference type="PANTHER" id="PTHR10658">
    <property type="entry name" value="PHOSPHATIDYLINOSITOL TRANSFER PROTEIN"/>
    <property type="match status" value="1"/>
</dbReference>
<dbReference type="InterPro" id="IPR001666">
    <property type="entry name" value="PI_transfer"/>
</dbReference>
<sequence length="274" mass="31836">MGDPKMNIVEYRIILPTTVPKYIIGNLFMCVKRTRETASNGEGIEIIKNEPYTNENESGQFTHKIFHFKSQVPGAIRWAVPDKYLHIHEKSHNAYPHFHTLYESPGMKEDFYLLVESMHHTYVKGEEINDNALNLPPEELKIRKVVNLDIIDGKPEAKPELDLHGYICPEGGILEKLEGSPDKAKEDKLPKWIEKYNGDLMVCIKVVKFKFKWFGLQSLVQNHALNNVFPNTFLESYRAVLKWAKDWFPLTIEDIRKMEAELQNEQKSTTFETD</sequence>
<feature type="domain" description="Phosphatidylinositol transfer protein N-terminal" evidence="1">
    <location>
        <begin position="6"/>
        <end position="263"/>
    </location>
</feature>
<reference evidence="2" key="1">
    <citation type="submission" date="2013-02" db="EMBL/GenBank/DDBJ databases">
        <title>Immune-Related transcriptome of Coptotermes formosanus Shiraki workers: the defense mechanism.</title>
        <authorList>
            <person name="Hussain A."/>
            <person name="Li Y.F."/>
            <person name="Wen S.Y."/>
        </authorList>
    </citation>
    <scope>NUCLEOTIDE SEQUENCE</scope>
</reference>
<dbReference type="GO" id="GO:0005548">
    <property type="term" value="F:phospholipid transporter activity"/>
    <property type="evidence" value="ECO:0007669"/>
    <property type="project" value="InterPro"/>
</dbReference>
<dbReference type="SUPFAM" id="SSF55961">
    <property type="entry name" value="Bet v1-like"/>
    <property type="match status" value="1"/>
</dbReference>
<dbReference type="PRINTS" id="PR00391">
    <property type="entry name" value="PITRANSFER"/>
</dbReference>
<dbReference type="AlphaFoldDB" id="R4V0L3"/>
<dbReference type="Pfam" id="PF02121">
    <property type="entry name" value="IP_trans"/>
    <property type="match status" value="1"/>
</dbReference>
<organism evidence="2">
    <name type="scientific">Coptotermes formosanus</name>
    <name type="common">Formosan subterranean termite</name>
    <dbReference type="NCBI Taxonomy" id="36987"/>
    <lineage>
        <taxon>Eukaryota</taxon>
        <taxon>Metazoa</taxon>
        <taxon>Ecdysozoa</taxon>
        <taxon>Arthropoda</taxon>
        <taxon>Hexapoda</taxon>
        <taxon>Insecta</taxon>
        <taxon>Pterygota</taxon>
        <taxon>Neoptera</taxon>
        <taxon>Polyneoptera</taxon>
        <taxon>Dictyoptera</taxon>
        <taxon>Blattodea</taxon>
        <taxon>Blattoidea</taxon>
        <taxon>Termitoidae</taxon>
        <taxon>Rhinotermitidae</taxon>
        <taxon>Coptotermes</taxon>
    </lineage>
</organism>
<evidence type="ECO:0000313" key="2">
    <source>
        <dbReference type="EMBL" id="AGM32152.1"/>
    </source>
</evidence>
<name>R4V0L3_COPFO</name>